<accession>A0A0C4E464</accession>
<dbReference type="VEuPathDB" id="FungiDB:MAPG_07253"/>
<dbReference type="EMBL" id="GL876971">
    <property type="protein sequence ID" value="KLU88266.1"/>
    <property type="molecule type" value="Genomic_DNA"/>
</dbReference>
<evidence type="ECO:0000256" key="1">
    <source>
        <dbReference type="SAM" id="MobiDB-lite"/>
    </source>
</evidence>
<feature type="compositionally biased region" description="Basic and acidic residues" evidence="1">
    <location>
        <begin position="51"/>
        <end position="70"/>
    </location>
</feature>
<reference evidence="3" key="5">
    <citation type="submission" date="2015-06" db="UniProtKB">
        <authorList>
            <consortium name="EnsemblFungi"/>
        </authorList>
    </citation>
    <scope>IDENTIFICATION</scope>
    <source>
        <strain evidence="3">ATCC 64411</strain>
    </source>
</reference>
<dbReference type="EnsemblFungi" id="MAPG_07253T0">
    <property type="protein sequence ID" value="MAPG_07253T0"/>
    <property type="gene ID" value="MAPG_07253"/>
</dbReference>
<keyword evidence="4" id="KW-1185">Reference proteome</keyword>
<organism evidence="3 4">
    <name type="scientific">Magnaporthiopsis poae (strain ATCC 64411 / 73-15)</name>
    <name type="common">Kentucky bluegrass fungus</name>
    <name type="synonym">Magnaporthe poae</name>
    <dbReference type="NCBI Taxonomy" id="644358"/>
    <lineage>
        <taxon>Eukaryota</taxon>
        <taxon>Fungi</taxon>
        <taxon>Dikarya</taxon>
        <taxon>Ascomycota</taxon>
        <taxon>Pezizomycotina</taxon>
        <taxon>Sordariomycetes</taxon>
        <taxon>Sordariomycetidae</taxon>
        <taxon>Magnaporthales</taxon>
        <taxon>Magnaporthaceae</taxon>
        <taxon>Magnaporthiopsis</taxon>
    </lineage>
</organism>
<reference evidence="3" key="4">
    <citation type="journal article" date="2015" name="G3 (Bethesda)">
        <title>Genome sequences of three phytopathogenic species of the Magnaporthaceae family of fungi.</title>
        <authorList>
            <person name="Okagaki L.H."/>
            <person name="Nunes C.C."/>
            <person name="Sailsbery J."/>
            <person name="Clay B."/>
            <person name="Brown D."/>
            <person name="John T."/>
            <person name="Oh Y."/>
            <person name="Young N."/>
            <person name="Fitzgerald M."/>
            <person name="Haas B.J."/>
            <person name="Zeng Q."/>
            <person name="Young S."/>
            <person name="Adiconis X."/>
            <person name="Fan L."/>
            <person name="Levin J.Z."/>
            <person name="Mitchell T.K."/>
            <person name="Okubara P.A."/>
            <person name="Farman M.L."/>
            <person name="Kohn L.M."/>
            <person name="Birren B."/>
            <person name="Ma L.-J."/>
            <person name="Dean R.A."/>
        </authorList>
    </citation>
    <scope>NUCLEOTIDE SEQUENCE</scope>
    <source>
        <strain evidence="3">ATCC 64411 / 73-15</strain>
    </source>
</reference>
<dbReference type="Proteomes" id="UP000011715">
    <property type="component" value="Unassembled WGS sequence"/>
</dbReference>
<reference evidence="4" key="1">
    <citation type="submission" date="2010-05" db="EMBL/GenBank/DDBJ databases">
        <title>The genome sequence of Magnaporthe poae strain ATCC 64411.</title>
        <authorList>
            <person name="Ma L.-J."/>
            <person name="Dead R."/>
            <person name="Young S."/>
            <person name="Zeng Q."/>
            <person name="Koehrsen M."/>
            <person name="Alvarado L."/>
            <person name="Berlin A."/>
            <person name="Chapman S.B."/>
            <person name="Chen Z."/>
            <person name="Freedman E."/>
            <person name="Gellesch M."/>
            <person name="Goldberg J."/>
            <person name="Griggs A."/>
            <person name="Gujja S."/>
            <person name="Heilman E.R."/>
            <person name="Heiman D."/>
            <person name="Hepburn T."/>
            <person name="Howarth C."/>
            <person name="Jen D."/>
            <person name="Larson L."/>
            <person name="Mehta T."/>
            <person name="Neiman D."/>
            <person name="Pearson M."/>
            <person name="Roberts A."/>
            <person name="Saif S."/>
            <person name="Shea T."/>
            <person name="Shenoy N."/>
            <person name="Sisk P."/>
            <person name="Stolte C."/>
            <person name="Sykes S."/>
            <person name="Walk T."/>
            <person name="White J."/>
            <person name="Yandava C."/>
            <person name="Haas B."/>
            <person name="Nusbaum C."/>
            <person name="Birren B."/>
        </authorList>
    </citation>
    <scope>NUCLEOTIDE SEQUENCE [LARGE SCALE GENOMIC DNA]</scope>
    <source>
        <strain evidence="4">ATCC 64411 / 73-15</strain>
    </source>
</reference>
<gene>
    <name evidence="2" type="ORF">MAPG_07253</name>
</gene>
<name>A0A0C4E464_MAGP6</name>
<reference evidence="2" key="2">
    <citation type="submission" date="2010-05" db="EMBL/GenBank/DDBJ databases">
        <title>The Genome Sequence of Magnaporthe poae strain ATCC 64411.</title>
        <authorList>
            <consortium name="The Broad Institute Genome Sequencing Platform"/>
            <consortium name="Broad Institute Genome Sequencing Center for Infectious Disease"/>
            <person name="Ma L.-J."/>
            <person name="Dead R."/>
            <person name="Young S."/>
            <person name="Zeng Q."/>
            <person name="Koehrsen M."/>
            <person name="Alvarado L."/>
            <person name="Berlin A."/>
            <person name="Chapman S.B."/>
            <person name="Chen Z."/>
            <person name="Freedman E."/>
            <person name="Gellesch M."/>
            <person name="Goldberg J."/>
            <person name="Griggs A."/>
            <person name="Gujja S."/>
            <person name="Heilman E.R."/>
            <person name="Heiman D."/>
            <person name="Hepburn T."/>
            <person name="Howarth C."/>
            <person name="Jen D."/>
            <person name="Larson L."/>
            <person name="Mehta T."/>
            <person name="Neiman D."/>
            <person name="Pearson M."/>
            <person name="Roberts A."/>
            <person name="Saif S."/>
            <person name="Shea T."/>
            <person name="Shenoy N."/>
            <person name="Sisk P."/>
            <person name="Stolte C."/>
            <person name="Sykes S."/>
            <person name="Walk T."/>
            <person name="White J."/>
            <person name="Yandava C."/>
            <person name="Haas B."/>
            <person name="Nusbaum C."/>
            <person name="Birren B."/>
        </authorList>
    </citation>
    <scope>NUCLEOTIDE SEQUENCE</scope>
    <source>
        <strain evidence="2">ATCC 64411</strain>
    </source>
</reference>
<protein>
    <submittedName>
        <fullName evidence="2 3">Uncharacterized protein</fullName>
    </submittedName>
</protein>
<evidence type="ECO:0000313" key="4">
    <source>
        <dbReference type="Proteomes" id="UP000011715"/>
    </source>
</evidence>
<feature type="region of interest" description="Disordered" evidence="1">
    <location>
        <begin position="1"/>
        <end position="102"/>
    </location>
</feature>
<evidence type="ECO:0000313" key="3">
    <source>
        <dbReference type="EnsemblFungi" id="MAPG_07253T0"/>
    </source>
</evidence>
<sequence length="154" mass="16640">MSSQGSSDEQARMARSSPTTRHQRDSRVYPARSALFSTLTPRISGDAPAVAKERDPRGGSAPREIRDHGPGKFPAAPRPSRTAWRGQARGDESGAGPGGSRLNILAARARHAARSWRPERVRRPEHEGRCHLRCSGAGIGALWPGSAEMLTRDS</sequence>
<reference evidence="2" key="3">
    <citation type="submission" date="2011-03" db="EMBL/GenBank/DDBJ databases">
        <title>Annotation of Magnaporthe poae ATCC 64411.</title>
        <authorList>
            <person name="Ma L.-J."/>
            <person name="Dead R."/>
            <person name="Young S.K."/>
            <person name="Zeng Q."/>
            <person name="Gargeya S."/>
            <person name="Fitzgerald M."/>
            <person name="Haas B."/>
            <person name="Abouelleil A."/>
            <person name="Alvarado L."/>
            <person name="Arachchi H.M."/>
            <person name="Berlin A."/>
            <person name="Brown A."/>
            <person name="Chapman S.B."/>
            <person name="Chen Z."/>
            <person name="Dunbar C."/>
            <person name="Freedman E."/>
            <person name="Gearin G."/>
            <person name="Gellesch M."/>
            <person name="Goldberg J."/>
            <person name="Griggs A."/>
            <person name="Gujja S."/>
            <person name="Heiman D."/>
            <person name="Howarth C."/>
            <person name="Larson L."/>
            <person name="Lui A."/>
            <person name="MacDonald P.J.P."/>
            <person name="Mehta T."/>
            <person name="Montmayeur A."/>
            <person name="Murphy C."/>
            <person name="Neiman D."/>
            <person name="Pearson M."/>
            <person name="Priest M."/>
            <person name="Roberts A."/>
            <person name="Saif S."/>
            <person name="Shea T."/>
            <person name="Shenoy N."/>
            <person name="Sisk P."/>
            <person name="Stolte C."/>
            <person name="Sykes S."/>
            <person name="Yandava C."/>
            <person name="Wortman J."/>
            <person name="Nusbaum C."/>
            <person name="Birren B."/>
        </authorList>
    </citation>
    <scope>NUCLEOTIDE SEQUENCE</scope>
    <source>
        <strain evidence="2">ATCC 64411</strain>
    </source>
</reference>
<dbReference type="AlphaFoldDB" id="A0A0C4E464"/>
<dbReference type="EMBL" id="ADBL01001755">
    <property type="status" value="NOT_ANNOTATED_CDS"/>
    <property type="molecule type" value="Genomic_DNA"/>
</dbReference>
<evidence type="ECO:0000313" key="2">
    <source>
        <dbReference type="EMBL" id="KLU88266.1"/>
    </source>
</evidence>
<proteinExistence type="predicted"/>